<proteinExistence type="predicted"/>
<feature type="transmembrane region" description="Helical" evidence="5">
    <location>
        <begin position="12"/>
        <end position="31"/>
    </location>
</feature>
<feature type="transmembrane region" description="Helical" evidence="5">
    <location>
        <begin position="43"/>
        <end position="69"/>
    </location>
</feature>
<feature type="domain" description="Sugar phosphate transporter" evidence="6">
    <location>
        <begin position="3"/>
        <end position="228"/>
    </location>
</feature>
<name>A0A7S2P3P9_BIGNA</name>
<keyword evidence="2 5" id="KW-0812">Transmembrane</keyword>
<feature type="transmembrane region" description="Helical" evidence="5">
    <location>
        <begin position="212"/>
        <end position="230"/>
    </location>
</feature>
<dbReference type="Pfam" id="PF03151">
    <property type="entry name" value="TPT"/>
    <property type="match status" value="1"/>
</dbReference>
<evidence type="ECO:0000259" key="6">
    <source>
        <dbReference type="Pfam" id="PF03151"/>
    </source>
</evidence>
<accession>A0A7S2P3P9</accession>
<dbReference type="InterPro" id="IPR037185">
    <property type="entry name" value="EmrE-like"/>
</dbReference>
<evidence type="ECO:0000256" key="4">
    <source>
        <dbReference type="ARBA" id="ARBA00023136"/>
    </source>
</evidence>
<protein>
    <recommendedName>
        <fullName evidence="6">Sugar phosphate transporter domain-containing protein</fullName>
    </recommendedName>
</protein>
<reference evidence="7" key="1">
    <citation type="submission" date="2021-01" db="EMBL/GenBank/DDBJ databases">
        <authorList>
            <person name="Corre E."/>
            <person name="Pelletier E."/>
            <person name="Niang G."/>
            <person name="Scheremetjew M."/>
            <person name="Finn R."/>
            <person name="Kale V."/>
            <person name="Holt S."/>
            <person name="Cochrane G."/>
            <person name="Meng A."/>
            <person name="Brown T."/>
            <person name="Cohen L."/>
        </authorList>
    </citation>
    <scope>NUCLEOTIDE SEQUENCE</scope>
    <source>
        <strain evidence="7">CCMP1258.1</strain>
    </source>
</reference>
<organism evidence="7">
    <name type="scientific">Bigelowiella natans</name>
    <name type="common">Pedinomonas minutissima</name>
    <name type="synonym">Chlorarachnion sp. (strain CCMP621)</name>
    <dbReference type="NCBI Taxonomy" id="227086"/>
    <lineage>
        <taxon>Eukaryota</taxon>
        <taxon>Sar</taxon>
        <taxon>Rhizaria</taxon>
        <taxon>Cercozoa</taxon>
        <taxon>Chlorarachniophyceae</taxon>
        <taxon>Bigelowiella</taxon>
    </lineage>
</organism>
<dbReference type="InterPro" id="IPR004853">
    <property type="entry name" value="Sugar_P_trans_dom"/>
</dbReference>
<feature type="transmembrane region" description="Helical" evidence="5">
    <location>
        <begin position="81"/>
        <end position="97"/>
    </location>
</feature>
<dbReference type="GO" id="GO:0016020">
    <property type="term" value="C:membrane"/>
    <property type="evidence" value="ECO:0007669"/>
    <property type="project" value="UniProtKB-SubCell"/>
</dbReference>
<dbReference type="PANTHER" id="PTHR11132">
    <property type="entry name" value="SOLUTE CARRIER FAMILY 35"/>
    <property type="match status" value="1"/>
</dbReference>
<gene>
    <name evidence="7" type="ORF">BIGN1055_LOCUS115</name>
</gene>
<dbReference type="AlphaFoldDB" id="A0A7S2P3P9"/>
<comment type="subcellular location">
    <subcellularLocation>
        <location evidence="1">Membrane</location>
        <topology evidence="1">Multi-pass membrane protein</topology>
    </subcellularLocation>
</comment>
<evidence type="ECO:0000256" key="3">
    <source>
        <dbReference type="ARBA" id="ARBA00022989"/>
    </source>
</evidence>
<keyword evidence="4 5" id="KW-0472">Membrane</keyword>
<evidence type="ECO:0000313" key="7">
    <source>
        <dbReference type="EMBL" id="CAD9575958.1"/>
    </source>
</evidence>
<dbReference type="InterPro" id="IPR050186">
    <property type="entry name" value="TPT_transporter"/>
</dbReference>
<keyword evidence="3 5" id="KW-1133">Transmembrane helix</keyword>
<sequence length="236" mass="25120">MTSFLVKLIPIAAVHAMGNILTNVSLGKVAVSFTHTIKALEPFFSVILSGIFLGQWAPPIVLVTLIPIAAGVSLASFTEPSFNWIGLFAALGSNLFFQSRNVVSKLVMGGENKSIDAINFFSIMTIMSFLITIPISAIIEPGTIGLVTSGAVSNDVVTKALYAAFFFHAYQQLSYAILNRISPVTHSVGNCVKRVVVIASSIIFFQNPVSPLNLAGAGIAISGVYMYSMAKRLSAK</sequence>
<evidence type="ECO:0000256" key="2">
    <source>
        <dbReference type="ARBA" id="ARBA00022692"/>
    </source>
</evidence>
<evidence type="ECO:0000256" key="1">
    <source>
        <dbReference type="ARBA" id="ARBA00004141"/>
    </source>
</evidence>
<evidence type="ECO:0000256" key="5">
    <source>
        <dbReference type="SAM" id="Phobius"/>
    </source>
</evidence>
<dbReference type="EMBL" id="HBHA01000172">
    <property type="protein sequence ID" value="CAD9575958.1"/>
    <property type="molecule type" value="Transcribed_RNA"/>
</dbReference>
<dbReference type="SUPFAM" id="SSF103481">
    <property type="entry name" value="Multidrug resistance efflux transporter EmrE"/>
    <property type="match status" value="1"/>
</dbReference>
<feature type="transmembrane region" description="Helical" evidence="5">
    <location>
        <begin position="118"/>
        <end position="139"/>
    </location>
</feature>